<organism evidence="1 2">
    <name type="scientific">Mesorhizobium sangaii</name>
    <dbReference type="NCBI Taxonomy" id="505389"/>
    <lineage>
        <taxon>Bacteria</taxon>
        <taxon>Pseudomonadati</taxon>
        <taxon>Pseudomonadota</taxon>
        <taxon>Alphaproteobacteria</taxon>
        <taxon>Hyphomicrobiales</taxon>
        <taxon>Phyllobacteriaceae</taxon>
        <taxon>Mesorhizobium</taxon>
    </lineage>
</organism>
<evidence type="ECO:0000313" key="1">
    <source>
        <dbReference type="EMBL" id="MBB6410781.1"/>
    </source>
</evidence>
<name>A0A841PAZ8_9HYPH</name>
<dbReference type="RefSeq" id="WP_184873689.1">
    <property type="nucleotide sequence ID" value="NZ_JACHEF010000003.1"/>
</dbReference>
<dbReference type="AlphaFoldDB" id="A0A841PAZ8"/>
<evidence type="ECO:0000313" key="2">
    <source>
        <dbReference type="Proteomes" id="UP000556329"/>
    </source>
</evidence>
<comment type="caution">
    <text evidence="1">The sequence shown here is derived from an EMBL/GenBank/DDBJ whole genome shotgun (WGS) entry which is preliminary data.</text>
</comment>
<protein>
    <submittedName>
        <fullName evidence="1">Uncharacterized protein</fullName>
    </submittedName>
</protein>
<reference evidence="1 2" key="1">
    <citation type="submission" date="2020-08" db="EMBL/GenBank/DDBJ databases">
        <title>Genomic Encyclopedia of Type Strains, Phase IV (KMG-IV): sequencing the most valuable type-strain genomes for metagenomic binning, comparative biology and taxonomic classification.</title>
        <authorList>
            <person name="Goeker M."/>
        </authorList>
    </citation>
    <scope>NUCLEOTIDE SEQUENCE [LARGE SCALE GENOMIC DNA]</scope>
    <source>
        <strain evidence="1 2">DSM 100039</strain>
    </source>
</reference>
<proteinExistence type="predicted"/>
<accession>A0A841PAZ8</accession>
<dbReference type="EMBL" id="JACHEF010000003">
    <property type="protein sequence ID" value="MBB6410781.1"/>
    <property type="molecule type" value="Genomic_DNA"/>
</dbReference>
<keyword evidence="2" id="KW-1185">Reference proteome</keyword>
<sequence length="106" mass="11287">MDCYTSVGPASHAIGAALKSDAQMDAYQREMIEGHVAFYVEVLEPLSPLPQEDVRRRCVGIIGAAEALSAEMVRGAATKEEGARSLATPIISWLSAPTPSYAPELP</sequence>
<gene>
    <name evidence="1" type="ORF">HNQ71_003455</name>
</gene>
<dbReference type="Proteomes" id="UP000556329">
    <property type="component" value="Unassembled WGS sequence"/>
</dbReference>